<dbReference type="Pfam" id="PF00560">
    <property type="entry name" value="LRR_1"/>
    <property type="match status" value="1"/>
</dbReference>
<dbReference type="FunFam" id="3.80.10.10:FF:000722">
    <property type="entry name" value="Leucine-rich repeat receptor-like protein kinase"/>
    <property type="match status" value="1"/>
</dbReference>
<dbReference type="SUPFAM" id="SSF52058">
    <property type="entry name" value="L domain-like"/>
    <property type="match status" value="1"/>
</dbReference>
<name>A0AAV9MHP1_9SOLN</name>
<comment type="similarity">
    <text evidence="2">Belongs to the RLP family.</text>
</comment>
<evidence type="ECO:0000313" key="14">
    <source>
        <dbReference type="EMBL" id="KAK4736619.1"/>
    </source>
</evidence>
<evidence type="ECO:0000256" key="11">
    <source>
        <dbReference type="ARBA" id="ARBA00023170"/>
    </source>
</evidence>
<keyword evidence="6 13" id="KW-0812">Transmembrane</keyword>
<evidence type="ECO:0000256" key="3">
    <source>
        <dbReference type="ARBA" id="ARBA00022475"/>
    </source>
</evidence>
<dbReference type="AlphaFoldDB" id="A0AAV9MHP1"/>
<gene>
    <name evidence="14" type="ORF">R3W88_000316</name>
</gene>
<keyword evidence="9 13" id="KW-1133">Transmembrane helix</keyword>
<dbReference type="PANTHER" id="PTHR27004">
    <property type="entry name" value="RECEPTOR-LIKE PROTEIN 12 ISOFORM X1"/>
    <property type="match status" value="1"/>
</dbReference>
<keyword evidence="12" id="KW-0325">Glycoprotein</keyword>
<evidence type="ECO:0000256" key="9">
    <source>
        <dbReference type="ARBA" id="ARBA00022989"/>
    </source>
</evidence>
<protein>
    <submittedName>
        <fullName evidence="14">Uncharacterized protein</fullName>
    </submittedName>
</protein>
<dbReference type="InterPro" id="IPR032675">
    <property type="entry name" value="LRR_dom_sf"/>
</dbReference>
<accession>A0AAV9MHP1</accession>
<evidence type="ECO:0000256" key="7">
    <source>
        <dbReference type="ARBA" id="ARBA00022729"/>
    </source>
</evidence>
<keyword evidence="4" id="KW-0597">Phosphoprotein</keyword>
<dbReference type="PANTHER" id="PTHR27004:SF410">
    <property type="entry name" value="LEUCINE-RICH REPEAT-CONTAINING N-TERMINAL PLANT-TYPE DOMAIN-CONTAINING PROTEIN"/>
    <property type="match status" value="1"/>
</dbReference>
<keyword evidence="15" id="KW-1185">Reference proteome</keyword>
<proteinExistence type="inferred from homology"/>
<evidence type="ECO:0000256" key="2">
    <source>
        <dbReference type="ARBA" id="ARBA00009592"/>
    </source>
</evidence>
<feature type="transmembrane region" description="Helical" evidence="13">
    <location>
        <begin position="143"/>
        <end position="161"/>
    </location>
</feature>
<dbReference type="PRINTS" id="PR00019">
    <property type="entry name" value="LEURICHRPT"/>
</dbReference>
<evidence type="ECO:0000256" key="13">
    <source>
        <dbReference type="SAM" id="Phobius"/>
    </source>
</evidence>
<evidence type="ECO:0000256" key="6">
    <source>
        <dbReference type="ARBA" id="ARBA00022692"/>
    </source>
</evidence>
<evidence type="ECO:0000256" key="8">
    <source>
        <dbReference type="ARBA" id="ARBA00022737"/>
    </source>
</evidence>
<dbReference type="Proteomes" id="UP001311915">
    <property type="component" value="Unassembled WGS sequence"/>
</dbReference>
<evidence type="ECO:0000256" key="12">
    <source>
        <dbReference type="ARBA" id="ARBA00023180"/>
    </source>
</evidence>
<keyword evidence="3" id="KW-1003">Cell membrane</keyword>
<sequence length="198" mass="21744">MKMIGENSSIPSTIGDLIGLRTLNLTHNNLKGHIPASMQHLSVLESLDLSSNKIGGEIPQQLASLKSVEVLNLSHNYLVGCIPKGKQFDTFENSSYQGNEGLSGFPLSKDCGGDDGVPQATNLVELDQEEGGDSPMINWQAVLMGYGCGLVIVLSVIYIMLSTQNPMWFSRMVDQLEHIFITRTKKHKKGYVTSRYLT</sequence>
<dbReference type="Gene3D" id="3.80.10.10">
    <property type="entry name" value="Ribonuclease Inhibitor"/>
    <property type="match status" value="1"/>
</dbReference>
<organism evidence="14 15">
    <name type="scientific">Solanum pinnatisectum</name>
    <name type="common">tansyleaf nightshade</name>
    <dbReference type="NCBI Taxonomy" id="50273"/>
    <lineage>
        <taxon>Eukaryota</taxon>
        <taxon>Viridiplantae</taxon>
        <taxon>Streptophyta</taxon>
        <taxon>Embryophyta</taxon>
        <taxon>Tracheophyta</taxon>
        <taxon>Spermatophyta</taxon>
        <taxon>Magnoliopsida</taxon>
        <taxon>eudicotyledons</taxon>
        <taxon>Gunneridae</taxon>
        <taxon>Pentapetalae</taxon>
        <taxon>asterids</taxon>
        <taxon>lamiids</taxon>
        <taxon>Solanales</taxon>
        <taxon>Solanaceae</taxon>
        <taxon>Solanoideae</taxon>
        <taxon>Solaneae</taxon>
        <taxon>Solanum</taxon>
    </lineage>
</organism>
<dbReference type="EMBL" id="JAWPEI010000001">
    <property type="protein sequence ID" value="KAK4736619.1"/>
    <property type="molecule type" value="Genomic_DNA"/>
</dbReference>
<comment type="caution">
    <text evidence="14">The sequence shown here is derived from an EMBL/GenBank/DDBJ whole genome shotgun (WGS) entry which is preliminary data.</text>
</comment>
<comment type="subcellular location">
    <subcellularLocation>
        <location evidence="1">Cell membrane</location>
        <topology evidence="1">Single-pass type I membrane protein</topology>
    </subcellularLocation>
</comment>
<dbReference type="GO" id="GO:0005886">
    <property type="term" value="C:plasma membrane"/>
    <property type="evidence" value="ECO:0007669"/>
    <property type="project" value="UniProtKB-SubCell"/>
</dbReference>
<evidence type="ECO:0000256" key="5">
    <source>
        <dbReference type="ARBA" id="ARBA00022614"/>
    </source>
</evidence>
<keyword evidence="5" id="KW-0433">Leucine-rich repeat</keyword>
<keyword evidence="11" id="KW-0675">Receptor</keyword>
<evidence type="ECO:0000313" key="15">
    <source>
        <dbReference type="Proteomes" id="UP001311915"/>
    </source>
</evidence>
<keyword evidence="7" id="KW-0732">Signal</keyword>
<dbReference type="InterPro" id="IPR001611">
    <property type="entry name" value="Leu-rich_rpt"/>
</dbReference>
<keyword evidence="10 13" id="KW-0472">Membrane</keyword>
<keyword evidence="8" id="KW-0677">Repeat</keyword>
<dbReference type="Pfam" id="PF13855">
    <property type="entry name" value="LRR_8"/>
    <property type="match status" value="1"/>
</dbReference>
<evidence type="ECO:0000256" key="10">
    <source>
        <dbReference type="ARBA" id="ARBA00023136"/>
    </source>
</evidence>
<evidence type="ECO:0000256" key="1">
    <source>
        <dbReference type="ARBA" id="ARBA00004251"/>
    </source>
</evidence>
<evidence type="ECO:0000256" key="4">
    <source>
        <dbReference type="ARBA" id="ARBA00022553"/>
    </source>
</evidence>
<reference evidence="14 15" key="1">
    <citation type="submission" date="2023-10" db="EMBL/GenBank/DDBJ databases">
        <title>Genome-Wide Identification Analysis in wild type Solanum Pinnatisectum Reveals Some Genes Defensing Phytophthora Infestans.</title>
        <authorList>
            <person name="Sun C."/>
        </authorList>
    </citation>
    <scope>NUCLEOTIDE SEQUENCE [LARGE SCALE GENOMIC DNA]</scope>
    <source>
        <strain evidence="14">LQN</strain>
        <tissue evidence="14">Leaf</tissue>
    </source>
</reference>